<keyword evidence="4" id="KW-1185">Reference proteome</keyword>
<dbReference type="EMBL" id="BAAAQN010000042">
    <property type="protein sequence ID" value="GAA2047007.1"/>
    <property type="molecule type" value="Genomic_DNA"/>
</dbReference>
<evidence type="ECO:0008006" key="5">
    <source>
        <dbReference type="Google" id="ProtNLM"/>
    </source>
</evidence>
<keyword evidence="2" id="KW-0812">Transmembrane</keyword>
<feature type="compositionally biased region" description="Low complexity" evidence="1">
    <location>
        <begin position="208"/>
        <end position="218"/>
    </location>
</feature>
<protein>
    <recommendedName>
        <fullName evidence="5">Adhesin domain-containing protein</fullName>
    </recommendedName>
</protein>
<evidence type="ECO:0000313" key="3">
    <source>
        <dbReference type="EMBL" id="GAA2047007.1"/>
    </source>
</evidence>
<name>A0ABN2V2J7_9ACTN</name>
<organism evidence="3 4">
    <name type="scientific">Catenulispora yoronensis</name>
    <dbReference type="NCBI Taxonomy" id="450799"/>
    <lineage>
        <taxon>Bacteria</taxon>
        <taxon>Bacillati</taxon>
        <taxon>Actinomycetota</taxon>
        <taxon>Actinomycetes</taxon>
        <taxon>Catenulisporales</taxon>
        <taxon>Catenulisporaceae</taxon>
        <taxon>Catenulispora</taxon>
    </lineage>
</organism>
<keyword evidence="2" id="KW-1133">Transmembrane helix</keyword>
<gene>
    <name evidence="3" type="ORF">GCM10009839_59690</name>
</gene>
<evidence type="ECO:0000256" key="2">
    <source>
        <dbReference type="SAM" id="Phobius"/>
    </source>
</evidence>
<feature type="transmembrane region" description="Helical" evidence="2">
    <location>
        <begin position="20"/>
        <end position="40"/>
    </location>
</feature>
<accession>A0ABN2V2J7</accession>
<dbReference type="Proteomes" id="UP001500751">
    <property type="component" value="Unassembled WGS sequence"/>
</dbReference>
<feature type="region of interest" description="Disordered" evidence="1">
    <location>
        <begin position="201"/>
        <end position="225"/>
    </location>
</feature>
<proteinExistence type="predicted"/>
<reference evidence="3 4" key="1">
    <citation type="journal article" date="2019" name="Int. J. Syst. Evol. Microbiol.">
        <title>The Global Catalogue of Microorganisms (GCM) 10K type strain sequencing project: providing services to taxonomists for standard genome sequencing and annotation.</title>
        <authorList>
            <consortium name="The Broad Institute Genomics Platform"/>
            <consortium name="The Broad Institute Genome Sequencing Center for Infectious Disease"/>
            <person name="Wu L."/>
            <person name="Ma J."/>
        </authorList>
    </citation>
    <scope>NUCLEOTIDE SEQUENCE [LARGE SCALE GENOMIC DNA]</scope>
    <source>
        <strain evidence="3 4">JCM 16014</strain>
    </source>
</reference>
<evidence type="ECO:0000256" key="1">
    <source>
        <dbReference type="SAM" id="MobiDB-lite"/>
    </source>
</evidence>
<keyword evidence="2" id="KW-0472">Membrane</keyword>
<dbReference type="RefSeq" id="WP_344669002.1">
    <property type="nucleotide sequence ID" value="NZ_BAAAQN010000042.1"/>
</dbReference>
<evidence type="ECO:0000313" key="4">
    <source>
        <dbReference type="Proteomes" id="UP001500751"/>
    </source>
</evidence>
<sequence length="248" mass="25277">MTYDVPPPRRPIGAVRISTVALLGVVVAVSVPTVAAALAVSGRVSDEHATIAIDSGGPVTRVVVEDSGSDVTITGEAAATTVVGSAEVQWKGKNGPRPRLRQSLANGVLTLSKDCSDGACGPVDITLRVPKGVSVRAVTSDGRIQVMNVDGGVDLTSTNSDVEGYGLGSGDASFDTRDGAVRASFTGAPARISVKTTNGDVDLATDGRTPYRTTADTTDGTRDIENLSDPRATAVIVVSTTEGNVSVK</sequence>
<comment type="caution">
    <text evidence="3">The sequence shown here is derived from an EMBL/GenBank/DDBJ whole genome shotgun (WGS) entry which is preliminary data.</text>
</comment>